<dbReference type="Pfam" id="PF13489">
    <property type="entry name" value="Methyltransf_23"/>
    <property type="match status" value="1"/>
</dbReference>
<feature type="region of interest" description="Disordered" evidence="2">
    <location>
        <begin position="1"/>
        <end position="32"/>
    </location>
</feature>
<dbReference type="PANTHER" id="PTHR43591">
    <property type="entry name" value="METHYLTRANSFERASE"/>
    <property type="match status" value="1"/>
</dbReference>
<evidence type="ECO:0000256" key="1">
    <source>
        <dbReference type="ARBA" id="ARBA00038158"/>
    </source>
</evidence>
<evidence type="ECO:0000256" key="2">
    <source>
        <dbReference type="SAM" id="MobiDB-lite"/>
    </source>
</evidence>
<evidence type="ECO:0000313" key="4">
    <source>
        <dbReference type="Proteomes" id="UP001172155"/>
    </source>
</evidence>
<sequence length="359" mass="39707">MASPAPVAPTSPTAAAAASPAAADSPQQPEAAQIEADNLPLIEHDVEETDTDSALDERLSAYTASLTSSVVDYPVEHGRRFHAFRPGAYTMPNDEKEMDRLDLHHHMVVLALGKKLFTAPIDKDKTHRVLDIGTGTGIWAIEVGDILPGAEILGNDLSAIQPAWVPPNVKFEVDDVESEWTHPAPFDYIFCRYLIGSISDWPKLVKKTFDNVRPGGFVEFQDYNLLIYSEDGSMTEEHHTYKWVTRIIELISSVGRIASPGPLLEGWVRDAGFVNVTHKRIKLPVGPWAKDRDLKEVGTCNLIQTLAGLEGFSVRMLCGVGGWTNQEAQVLLAKVREEMRRPGMHQQYDLHVVVGQKPE</sequence>
<gene>
    <name evidence="3" type="ORF">B0T18DRAFT_433603</name>
</gene>
<keyword evidence="3" id="KW-0489">Methyltransferase</keyword>
<dbReference type="PANTHER" id="PTHR43591:SF10">
    <property type="entry name" value="ABC TRANSMEMBRANE TYPE-1 DOMAIN-CONTAINING PROTEIN-RELATED"/>
    <property type="match status" value="1"/>
</dbReference>
<protein>
    <submittedName>
        <fullName evidence="3">S-adenosyl-L-methionine-dependent methyltransferase</fullName>
    </submittedName>
</protein>
<dbReference type="SUPFAM" id="SSF53335">
    <property type="entry name" value="S-adenosyl-L-methionine-dependent methyltransferases"/>
    <property type="match status" value="1"/>
</dbReference>
<dbReference type="GO" id="GO:0008168">
    <property type="term" value="F:methyltransferase activity"/>
    <property type="evidence" value="ECO:0007669"/>
    <property type="project" value="UniProtKB-KW"/>
</dbReference>
<comment type="caution">
    <text evidence="3">The sequence shown here is derived from an EMBL/GenBank/DDBJ whole genome shotgun (WGS) entry which is preliminary data.</text>
</comment>
<dbReference type="Gene3D" id="3.40.50.150">
    <property type="entry name" value="Vaccinia Virus protein VP39"/>
    <property type="match status" value="1"/>
</dbReference>
<name>A0AA40BR62_9PEZI</name>
<dbReference type="GO" id="GO:0032259">
    <property type="term" value="P:methylation"/>
    <property type="evidence" value="ECO:0007669"/>
    <property type="project" value="UniProtKB-KW"/>
</dbReference>
<dbReference type="Proteomes" id="UP001172155">
    <property type="component" value="Unassembled WGS sequence"/>
</dbReference>
<comment type="similarity">
    <text evidence="1">Belongs to the methyltransferase superfamily. LaeA methyltransferase family.</text>
</comment>
<dbReference type="InterPro" id="IPR029063">
    <property type="entry name" value="SAM-dependent_MTases_sf"/>
</dbReference>
<keyword evidence="4" id="KW-1185">Reference proteome</keyword>
<organism evidence="3 4">
    <name type="scientific">Schizothecium vesticola</name>
    <dbReference type="NCBI Taxonomy" id="314040"/>
    <lineage>
        <taxon>Eukaryota</taxon>
        <taxon>Fungi</taxon>
        <taxon>Dikarya</taxon>
        <taxon>Ascomycota</taxon>
        <taxon>Pezizomycotina</taxon>
        <taxon>Sordariomycetes</taxon>
        <taxon>Sordariomycetidae</taxon>
        <taxon>Sordariales</taxon>
        <taxon>Schizotheciaceae</taxon>
        <taxon>Schizothecium</taxon>
    </lineage>
</organism>
<dbReference type="CDD" id="cd02440">
    <property type="entry name" value="AdoMet_MTases"/>
    <property type="match status" value="1"/>
</dbReference>
<proteinExistence type="inferred from homology"/>
<accession>A0AA40BR62</accession>
<dbReference type="AlphaFoldDB" id="A0AA40BR62"/>
<keyword evidence="3" id="KW-0808">Transferase</keyword>
<dbReference type="EMBL" id="JAUKUD010000007">
    <property type="protein sequence ID" value="KAK0738857.1"/>
    <property type="molecule type" value="Genomic_DNA"/>
</dbReference>
<reference evidence="3" key="1">
    <citation type="submission" date="2023-06" db="EMBL/GenBank/DDBJ databases">
        <title>Genome-scale phylogeny and comparative genomics of the fungal order Sordariales.</title>
        <authorList>
            <consortium name="Lawrence Berkeley National Laboratory"/>
            <person name="Hensen N."/>
            <person name="Bonometti L."/>
            <person name="Westerberg I."/>
            <person name="Brannstrom I.O."/>
            <person name="Guillou S."/>
            <person name="Cros-Aarteil S."/>
            <person name="Calhoun S."/>
            <person name="Haridas S."/>
            <person name="Kuo A."/>
            <person name="Mondo S."/>
            <person name="Pangilinan J."/>
            <person name="Riley R."/>
            <person name="LaButti K."/>
            <person name="Andreopoulos B."/>
            <person name="Lipzen A."/>
            <person name="Chen C."/>
            <person name="Yanf M."/>
            <person name="Daum C."/>
            <person name="Ng V."/>
            <person name="Clum A."/>
            <person name="Steindorff A."/>
            <person name="Ohm R."/>
            <person name="Martin F."/>
            <person name="Silar P."/>
            <person name="Natvig D."/>
            <person name="Lalanne C."/>
            <person name="Gautier V."/>
            <person name="Ament-velasquez S.L."/>
            <person name="Kruys A."/>
            <person name="Hutchinson M.I."/>
            <person name="Powell A.J."/>
            <person name="Barry K."/>
            <person name="Miller A.N."/>
            <person name="Grigoriev I.V."/>
            <person name="Debuchy R."/>
            <person name="Gladieux P."/>
            <person name="Thoren M.H."/>
            <person name="Johannesson H."/>
        </authorList>
    </citation>
    <scope>NUCLEOTIDE SEQUENCE</scope>
    <source>
        <strain evidence="3">SMH3187-1</strain>
    </source>
</reference>
<evidence type="ECO:0000313" key="3">
    <source>
        <dbReference type="EMBL" id="KAK0738857.1"/>
    </source>
</evidence>